<dbReference type="EMBL" id="JBHLWP010000019">
    <property type="protein sequence ID" value="MFC0254141.1"/>
    <property type="molecule type" value="Genomic_DNA"/>
</dbReference>
<dbReference type="SUPFAM" id="SSF46955">
    <property type="entry name" value="Putative DNA-binding domain"/>
    <property type="match status" value="1"/>
</dbReference>
<name>A0ABV6FKV6_9BURK</name>
<keyword evidence="3" id="KW-1185">Reference proteome</keyword>
<dbReference type="SUPFAM" id="SSF55781">
    <property type="entry name" value="GAF domain-like"/>
    <property type="match status" value="1"/>
</dbReference>
<dbReference type="Pfam" id="PF12728">
    <property type="entry name" value="HTH_17"/>
    <property type="match status" value="1"/>
</dbReference>
<accession>A0ABV6FKV6</accession>
<dbReference type="CDD" id="cd04762">
    <property type="entry name" value="HTH_MerR-trunc"/>
    <property type="match status" value="1"/>
</dbReference>
<dbReference type="SMART" id="SM00065">
    <property type="entry name" value="GAF"/>
    <property type="match status" value="1"/>
</dbReference>
<dbReference type="Gene3D" id="1.10.1660.10">
    <property type="match status" value="1"/>
</dbReference>
<dbReference type="Pfam" id="PF01590">
    <property type="entry name" value="GAF"/>
    <property type="match status" value="1"/>
</dbReference>
<sequence length="249" mass="26907">MSHTDDPILTSREAAHLLGVAVSTTQIWMESGALQAWKTPGGHRRVRLSDVLRLRRQREADGEGDPMYDPAGGLADSEDAGEFVAAAAPSYPVPAGEQARLAALAGSGLLDTPPEEAFDRLARLAAQVTDCPIAMVTLLSARRQWFKARVGIDAAETPREWAFCSHALASGDTLVVIDAASDTRFASNPMVTGEPHVRFYAGVPLEDAQGHLLGALCVLDREPRRLRERELRALHELAAIASDEIKRRG</sequence>
<protein>
    <submittedName>
        <fullName evidence="2">GAF domain-containing protein</fullName>
    </submittedName>
</protein>
<comment type="caution">
    <text evidence="2">The sequence shown here is derived from an EMBL/GenBank/DDBJ whole genome shotgun (WGS) entry which is preliminary data.</text>
</comment>
<dbReference type="NCBIfam" id="TIGR01764">
    <property type="entry name" value="excise"/>
    <property type="match status" value="1"/>
</dbReference>
<dbReference type="InterPro" id="IPR029016">
    <property type="entry name" value="GAF-like_dom_sf"/>
</dbReference>
<dbReference type="PANTHER" id="PTHR43102">
    <property type="entry name" value="SLR1143 PROTEIN"/>
    <property type="match status" value="1"/>
</dbReference>
<dbReference type="PANTHER" id="PTHR43102:SF2">
    <property type="entry name" value="GAF DOMAIN-CONTAINING PROTEIN"/>
    <property type="match status" value="1"/>
</dbReference>
<evidence type="ECO:0000259" key="1">
    <source>
        <dbReference type="SMART" id="SM00065"/>
    </source>
</evidence>
<dbReference type="InterPro" id="IPR009061">
    <property type="entry name" value="DNA-bd_dom_put_sf"/>
</dbReference>
<dbReference type="Proteomes" id="UP001589773">
    <property type="component" value="Unassembled WGS sequence"/>
</dbReference>
<feature type="domain" description="GAF" evidence="1">
    <location>
        <begin position="113"/>
        <end position="247"/>
    </location>
</feature>
<reference evidence="2 3" key="1">
    <citation type="submission" date="2024-09" db="EMBL/GenBank/DDBJ databases">
        <authorList>
            <person name="Sun Q."/>
            <person name="Mori K."/>
        </authorList>
    </citation>
    <scope>NUCLEOTIDE SEQUENCE [LARGE SCALE GENOMIC DNA]</scope>
    <source>
        <strain evidence="2 3">CCM 7792</strain>
    </source>
</reference>
<evidence type="ECO:0000313" key="3">
    <source>
        <dbReference type="Proteomes" id="UP001589773"/>
    </source>
</evidence>
<organism evidence="2 3">
    <name type="scientific">Massilia consociata</name>
    <dbReference type="NCBI Taxonomy" id="760117"/>
    <lineage>
        <taxon>Bacteria</taxon>
        <taxon>Pseudomonadati</taxon>
        <taxon>Pseudomonadota</taxon>
        <taxon>Betaproteobacteria</taxon>
        <taxon>Burkholderiales</taxon>
        <taxon>Oxalobacteraceae</taxon>
        <taxon>Telluria group</taxon>
        <taxon>Massilia</taxon>
    </lineage>
</organism>
<dbReference type="RefSeq" id="WP_379681414.1">
    <property type="nucleotide sequence ID" value="NZ_JBHLWP010000019.1"/>
</dbReference>
<dbReference type="InterPro" id="IPR003018">
    <property type="entry name" value="GAF"/>
</dbReference>
<proteinExistence type="predicted"/>
<gene>
    <name evidence="2" type="ORF">ACFFJK_19790</name>
</gene>
<dbReference type="Gene3D" id="3.30.450.40">
    <property type="match status" value="1"/>
</dbReference>
<evidence type="ECO:0000313" key="2">
    <source>
        <dbReference type="EMBL" id="MFC0254141.1"/>
    </source>
</evidence>
<dbReference type="InterPro" id="IPR041657">
    <property type="entry name" value="HTH_17"/>
</dbReference>
<dbReference type="InterPro" id="IPR010093">
    <property type="entry name" value="SinI_DNA-bd"/>
</dbReference>